<sequence>MHVESLTYRYDERTTALQDVSLRIDQGEKVAVIGPNGAGKTTLAQHFNGLVTPTSGRVLVGGADTAEHPISALAAKVGFVFQNPADQLHARTVAAEVAFGPRNLGHPEAAVTERVERALEATGLAGLGEAHPYHLSAAQRKMVAIASVLAMDTPVVVLDEPTTGQDAFALEALRELLADLSLRGRTVIATTHDLDFCAENFERVLVVSGGRVVADGSPAQVFADGPAERLPQLVALSRALGWAEPVVEVDAFVDRVAAGR</sequence>
<evidence type="ECO:0000313" key="11">
    <source>
        <dbReference type="Proteomes" id="UP000218505"/>
    </source>
</evidence>
<dbReference type="SUPFAM" id="SSF52540">
    <property type="entry name" value="P-loop containing nucleoside triphosphate hydrolases"/>
    <property type="match status" value="1"/>
</dbReference>
<dbReference type="SMART" id="SM00382">
    <property type="entry name" value="AAA"/>
    <property type="match status" value="1"/>
</dbReference>
<comment type="similarity">
    <text evidence="2">Belongs to the ABC transporter superfamily.</text>
</comment>
<dbReference type="InterPro" id="IPR003593">
    <property type="entry name" value="AAA+_ATPase"/>
</dbReference>
<dbReference type="AlphaFoldDB" id="A0A290ZH75"/>
<keyword evidence="11" id="KW-1185">Reference proteome</keyword>
<evidence type="ECO:0000313" key="10">
    <source>
        <dbReference type="EMBL" id="ATE58329.1"/>
    </source>
</evidence>
<dbReference type="InterPro" id="IPR050095">
    <property type="entry name" value="ECF_ABC_transporter_ATP-bd"/>
</dbReference>
<dbReference type="Gene3D" id="3.40.50.300">
    <property type="entry name" value="P-loop containing nucleotide triphosphate hydrolases"/>
    <property type="match status" value="1"/>
</dbReference>
<keyword evidence="6 10" id="KW-0067">ATP-binding</keyword>
<dbReference type="InterPro" id="IPR027417">
    <property type="entry name" value="P-loop_NTPase"/>
</dbReference>
<dbReference type="CDD" id="cd03225">
    <property type="entry name" value="ABC_cobalt_CbiO_domain1"/>
    <property type="match status" value="1"/>
</dbReference>
<evidence type="ECO:0000259" key="9">
    <source>
        <dbReference type="PROSITE" id="PS50893"/>
    </source>
</evidence>
<evidence type="ECO:0000256" key="8">
    <source>
        <dbReference type="ARBA" id="ARBA00023136"/>
    </source>
</evidence>
<dbReference type="Pfam" id="PF00005">
    <property type="entry name" value="ABC_tran"/>
    <property type="match status" value="1"/>
</dbReference>
<evidence type="ECO:0000256" key="6">
    <source>
        <dbReference type="ARBA" id="ARBA00022840"/>
    </source>
</evidence>
<dbReference type="PANTHER" id="PTHR43553:SF24">
    <property type="entry name" value="ENERGY-COUPLING FACTOR TRANSPORTER ATP-BINDING PROTEIN ECFA1"/>
    <property type="match status" value="1"/>
</dbReference>
<dbReference type="Proteomes" id="UP000218505">
    <property type="component" value="Chromosome"/>
</dbReference>
<dbReference type="PROSITE" id="PS50893">
    <property type="entry name" value="ABC_TRANSPORTER_2"/>
    <property type="match status" value="1"/>
</dbReference>
<reference evidence="10" key="1">
    <citation type="submission" date="2017-09" db="EMBL/GenBank/DDBJ databases">
        <title>Complete Genome Sequence of ansamitocin-producing Bacterium Actinosynnema pretiosum X47.</title>
        <authorList>
            <person name="Cao G."/>
            <person name="Zong G."/>
            <person name="Zhong C."/>
            <person name="Fu J."/>
        </authorList>
    </citation>
    <scope>NUCLEOTIDE SEQUENCE [LARGE SCALE GENOMIC DNA]</scope>
    <source>
        <strain evidence="10">X47</strain>
    </source>
</reference>
<keyword evidence="5" id="KW-0547">Nucleotide-binding</keyword>
<dbReference type="EMBL" id="CP023445">
    <property type="protein sequence ID" value="ATE58329.1"/>
    <property type="molecule type" value="Genomic_DNA"/>
</dbReference>
<keyword evidence="8" id="KW-0472">Membrane</keyword>
<protein>
    <submittedName>
        <fullName evidence="10">Cobalt ABC transporter ATP-binding protein</fullName>
    </submittedName>
</protein>
<dbReference type="InterPro" id="IPR003439">
    <property type="entry name" value="ABC_transporter-like_ATP-bd"/>
</dbReference>
<comment type="subcellular location">
    <subcellularLocation>
        <location evidence="1">Cell membrane</location>
    </subcellularLocation>
</comment>
<dbReference type="InterPro" id="IPR015856">
    <property type="entry name" value="ABC_transpr_CbiO/EcfA_su"/>
</dbReference>
<organism evidence="10 11">
    <name type="scientific">Actinosynnema pretiosum</name>
    <dbReference type="NCBI Taxonomy" id="42197"/>
    <lineage>
        <taxon>Bacteria</taxon>
        <taxon>Bacillati</taxon>
        <taxon>Actinomycetota</taxon>
        <taxon>Actinomycetes</taxon>
        <taxon>Pseudonocardiales</taxon>
        <taxon>Pseudonocardiaceae</taxon>
        <taxon>Actinosynnema</taxon>
    </lineage>
</organism>
<evidence type="ECO:0000256" key="3">
    <source>
        <dbReference type="ARBA" id="ARBA00022448"/>
    </source>
</evidence>
<keyword evidence="3" id="KW-0813">Transport</keyword>
<keyword evidence="7" id="KW-1278">Translocase</keyword>
<accession>A0A290ZH75</accession>
<dbReference type="PANTHER" id="PTHR43553">
    <property type="entry name" value="HEAVY METAL TRANSPORTER"/>
    <property type="match status" value="1"/>
</dbReference>
<dbReference type="FunFam" id="3.40.50.300:FF:000224">
    <property type="entry name" value="Energy-coupling factor transporter ATP-binding protein EcfA"/>
    <property type="match status" value="1"/>
</dbReference>
<dbReference type="GO" id="GO:0016887">
    <property type="term" value="F:ATP hydrolysis activity"/>
    <property type="evidence" value="ECO:0007669"/>
    <property type="project" value="InterPro"/>
</dbReference>
<keyword evidence="4" id="KW-1003">Cell membrane</keyword>
<dbReference type="GO" id="GO:0043190">
    <property type="term" value="C:ATP-binding cassette (ABC) transporter complex"/>
    <property type="evidence" value="ECO:0007669"/>
    <property type="project" value="TreeGrafter"/>
</dbReference>
<feature type="domain" description="ABC transporter" evidence="9">
    <location>
        <begin position="1"/>
        <end position="234"/>
    </location>
</feature>
<proteinExistence type="inferred from homology"/>
<gene>
    <name evidence="10" type="ORF">CNX65_22900</name>
</gene>
<dbReference type="GO" id="GO:0042626">
    <property type="term" value="F:ATPase-coupled transmembrane transporter activity"/>
    <property type="evidence" value="ECO:0007669"/>
    <property type="project" value="TreeGrafter"/>
</dbReference>
<evidence type="ECO:0000256" key="2">
    <source>
        <dbReference type="ARBA" id="ARBA00005417"/>
    </source>
</evidence>
<name>A0A290ZH75_9PSEU</name>
<evidence type="ECO:0000256" key="7">
    <source>
        <dbReference type="ARBA" id="ARBA00022967"/>
    </source>
</evidence>
<evidence type="ECO:0000256" key="4">
    <source>
        <dbReference type="ARBA" id="ARBA00022475"/>
    </source>
</evidence>
<evidence type="ECO:0000256" key="1">
    <source>
        <dbReference type="ARBA" id="ARBA00004236"/>
    </source>
</evidence>
<dbReference type="GO" id="GO:0005524">
    <property type="term" value="F:ATP binding"/>
    <property type="evidence" value="ECO:0007669"/>
    <property type="project" value="UniProtKB-KW"/>
</dbReference>
<evidence type="ECO:0000256" key="5">
    <source>
        <dbReference type="ARBA" id="ARBA00022741"/>
    </source>
</evidence>
<dbReference type="KEGG" id="apre:CNX65_22900"/>